<dbReference type="InterPro" id="IPR029865">
    <property type="entry name" value="KIAA0319-like"/>
</dbReference>
<dbReference type="PANTHER" id="PTHR46182:SF2">
    <property type="entry name" value="FI19480P1"/>
    <property type="match status" value="1"/>
</dbReference>
<dbReference type="GO" id="GO:0007156">
    <property type="term" value="P:homophilic cell adhesion via plasma membrane adhesion molecules"/>
    <property type="evidence" value="ECO:0007669"/>
    <property type="project" value="InterPro"/>
</dbReference>
<dbReference type="GO" id="GO:0005509">
    <property type="term" value="F:calcium ion binding"/>
    <property type="evidence" value="ECO:0007669"/>
    <property type="project" value="InterPro"/>
</dbReference>
<feature type="domain" description="Cadherin" evidence="2">
    <location>
        <begin position="38"/>
        <end position="144"/>
    </location>
</feature>
<dbReference type="SUPFAM" id="SSF51126">
    <property type="entry name" value="Pectin lyase-like"/>
    <property type="match status" value="1"/>
</dbReference>
<feature type="chain" id="PRO_5027724582" description="Cadherin domain-containing protein" evidence="1">
    <location>
        <begin position="27"/>
        <end position="1109"/>
    </location>
</feature>
<dbReference type="PANTHER" id="PTHR46182">
    <property type="entry name" value="FI19480P1"/>
    <property type="match status" value="1"/>
</dbReference>
<protein>
    <recommendedName>
        <fullName evidence="2">Cadherin domain-containing protein</fullName>
    </recommendedName>
</protein>
<reference evidence="3" key="1">
    <citation type="submission" date="2020-01" db="EMBL/GenBank/DDBJ databases">
        <authorList>
            <person name="Meier V. D."/>
            <person name="Meier V D."/>
        </authorList>
    </citation>
    <scope>NUCLEOTIDE SEQUENCE</scope>
    <source>
        <strain evidence="3">HLG_WM_MAG_10</strain>
    </source>
</reference>
<dbReference type="Pfam" id="PF22352">
    <property type="entry name" value="K319L-like_PKD"/>
    <property type="match status" value="1"/>
</dbReference>
<dbReference type="Pfam" id="PF18962">
    <property type="entry name" value="Por_Secre_tail"/>
    <property type="match status" value="1"/>
</dbReference>
<evidence type="ECO:0000256" key="1">
    <source>
        <dbReference type="SAM" id="SignalP"/>
    </source>
</evidence>
<dbReference type="InterPro" id="IPR035986">
    <property type="entry name" value="PKD_dom_sf"/>
</dbReference>
<dbReference type="PROSITE" id="PS50268">
    <property type="entry name" value="CADHERIN_2"/>
    <property type="match status" value="1"/>
</dbReference>
<organism evidence="3">
    <name type="scientific">uncultured Aureispira sp</name>
    <dbReference type="NCBI Taxonomy" id="1331704"/>
    <lineage>
        <taxon>Bacteria</taxon>
        <taxon>Pseudomonadati</taxon>
        <taxon>Bacteroidota</taxon>
        <taxon>Saprospiria</taxon>
        <taxon>Saprospirales</taxon>
        <taxon>Saprospiraceae</taxon>
        <taxon>Aureispira</taxon>
        <taxon>environmental samples</taxon>
    </lineage>
</organism>
<evidence type="ECO:0000313" key="3">
    <source>
        <dbReference type="EMBL" id="CAA6825179.1"/>
    </source>
</evidence>
<dbReference type="InterPro" id="IPR011050">
    <property type="entry name" value="Pectin_lyase_fold/virulence"/>
</dbReference>
<evidence type="ECO:0000259" key="2">
    <source>
        <dbReference type="PROSITE" id="PS50268"/>
    </source>
</evidence>
<dbReference type="GO" id="GO:0031410">
    <property type="term" value="C:cytoplasmic vesicle"/>
    <property type="evidence" value="ECO:0007669"/>
    <property type="project" value="TreeGrafter"/>
</dbReference>
<dbReference type="SUPFAM" id="SSF49299">
    <property type="entry name" value="PKD domain"/>
    <property type="match status" value="1"/>
</dbReference>
<name>A0A6S6UE41_9BACT</name>
<proteinExistence type="predicted"/>
<dbReference type="Gene3D" id="2.60.40.10">
    <property type="entry name" value="Immunoglobulins"/>
    <property type="match status" value="2"/>
</dbReference>
<sequence length="1109" mass="121866">MFFQKHIVRHSLCLLLLIFSGNISFAQAPSDLLLSNNTIPENEDLYTFIGVLSAVDSNQASGHQFSLIKGEEDNSFFRIRGDSLFSFFSFNFENESSYTIRIKANGTNNNILIKSLSIIVIDVTGKYDLNGIADADIANKYPQVNVGDYIYFNGVGSSRAIYAQNSGSPTISYPNKILIRGDSYQAIGINCAQVNGNNSNERVPISNFLGQVYVLQYLFLDGGSFWRLTGAYEPGLGLGSRHYKGCHKNNSTVDFGFSNGTYGIWVSREWIDEGTNLVKVSGTATGFEIDHLEISDGGFAGLMLKYDDMDIHSMDDVEVHHLYIHDIGSEGMYIGSTQVEPQHVFNNLHIHHCAVLRIGGEAIQVEQQNGGCLVEHNVLWGAFDWLSPFNRYQDNVFQLGAKNGDITVRNNIVMGAAGNAFNAFNSPKAGITPNGLPITFEKNLIWCSRSNVSIYQGGASDNITPWIWKDNYAGKFFFDWDRVYNTAINYPDILFIGMNSPLINVSATGNRFDSTRTNFQTFSGIGNVQVADSNNSQMALENPQFRCLLEDSDDFNYLKWTRWTAIIGEATTFPAATTNKGQAVTYTIGDVVQYPVNGRSRFYKCLQTHSLQEPEAEGNAYWQLLTWNNKGTLSYLPPDDVRMDIGSFYYTENIGLEVAENSFIVDAGSDQSQYVPVDTIIYEGNAHSPNSNISSYQWTQVGGNSLTLSGQNTQYLSCINPLPGTYTFLLTATTVSGLTGTDTAMLFILEEPQAPIADAGSDLVLSTGTTTATLDGSASMDPNGQIISYKWKLLDADQHAVTKTFINFTNSAHQANSPWNNTPGPNHAGNIISNLSDSLGNNTSVSIELLGSWYGVLATGRVTGNNTGVFPDAVIKASSRISTGIYQIRVFGLNPNELYNFEFFGSKYGGGNRTTIYSVGDKSVSLDVANNFTNTVELKWIQANSNGEILIEISKSTDAIDGYLNALIIEKTNLMFGNSTAATSTITGLENSTYLVELEVIDNECLSDLDTVSILVGVTNNAAIQSRPIEASISIQPNPSSNWITLSMDNYETPLQCNIHTLDGKIIKTQPILNPQTSLNIQHFPAGIYLVNLRDRQGNITWSSKLIKQ</sequence>
<feature type="signal peptide" evidence="1">
    <location>
        <begin position="1"/>
        <end position="26"/>
    </location>
</feature>
<dbReference type="GO" id="GO:0016020">
    <property type="term" value="C:membrane"/>
    <property type="evidence" value="ECO:0007669"/>
    <property type="project" value="InterPro"/>
</dbReference>
<dbReference type="InterPro" id="IPR002126">
    <property type="entry name" value="Cadherin-like_dom"/>
</dbReference>
<dbReference type="InterPro" id="IPR026444">
    <property type="entry name" value="Secre_tail"/>
</dbReference>
<dbReference type="AlphaFoldDB" id="A0A6S6UE41"/>
<dbReference type="EMBL" id="CACVAQ010000357">
    <property type="protein sequence ID" value="CAA6825179.1"/>
    <property type="molecule type" value="Genomic_DNA"/>
</dbReference>
<keyword evidence="1" id="KW-0732">Signal</keyword>
<dbReference type="InterPro" id="IPR013783">
    <property type="entry name" value="Ig-like_fold"/>
</dbReference>
<dbReference type="NCBIfam" id="TIGR04183">
    <property type="entry name" value="Por_Secre_tail"/>
    <property type="match status" value="1"/>
</dbReference>
<accession>A0A6S6UE41</accession>
<gene>
    <name evidence="3" type="ORF">HELGO_WM20115</name>
</gene>